<dbReference type="Gene3D" id="2.30.110.10">
    <property type="entry name" value="Electron Transport, Fmn-binding Protein, Chain A"/>
    <property type="match status" value="1"/>
</dbReference>
<dbReference type="PANTHER" id="PTHR34818">
    <property type="entry name" value="PROTEIN BLI-3"/>
    <property type="match status" value="1"/>
</dbReference>
<gene>
    <name evidence="2" type="ORF">SAMN05216244_3718</name>
</gene>
<dbReference type="STRING" id="482461.SAMN05216244_3718"/>
<dbReference type="Proteomes" id="UP000182347">
    <property type="component" value="Unassembled WGS sequence"/>
</dbReference>
<dbReference type="PANTHER" id="PTHR34818:SF1">
    <property type="entry name" value="PROTEIN BLI-3"/>
    <property type="match status" value="1"/>
</dbReference>
<reference evidence="3" key="1">
    <citation type="submission" date="2016-10" db="EMBL/GenBank/DDBJ databases">
        <authorList>
            <person name="Varghese N."/>
            <person name="Submissions S."/>
        </authorList>
    </citation>
    <scope>NUCLEOTIDE SEQUENCE [LARGE SCALE GENOMIC DNA]</scope>
    <source>
        <strain evidence="3">CGMCC 1.6199</strain>
    </source>
</reference>
<accession>A0A1G9X209</accession>
<keyword evidence="3" id="KW-1185">Reference proteome</keyword>
<dbReference type="Pfam" id="PF01243">
    <property type="entry name" value="PNPOx_N"/>
    <property type="match status" value="1"/>
</dbReference>
<evidence type="ECO:0000313" key="2">
    <source>
        <dbReference type="EMBL" id="SDM90748.1"/>
    </source>
</evidence>
<dbReference type="SUPFAM" id="SSF50475">
    <property type="entry name" value="FMN-binding split barrel"/>
    <property type="match status" value="1"/>
</dbReference>
<protein>
    <submittedName>
        <fullName evidence="2">General stress protein 26</fullName>
    </submittedName>
</protein>
<dbReference type="EMBL" id="FNHF01000006">
    <property type="protein sequence ID" value="SDM90748.1"/>
    <property type="molecule type" value="Genomic_DNA"/>
</dbReference>
<dbReference type="RefSeq" id="WP_074600718.1">
    <property type="nucleotide sequence ID" value="NZ_FNHF01000006.1"/>
</dbReference>
<dbReference type="InterPro" id="IPR011576">
    <property type="entry name" value="Pyridox_Oxase_N"/>
</dbReference>
<dbReference type="InterPro" id="IPR012349">
    <property type="entry name" value="Split_barrel_FMN-bd"/>
</dbReference>
<organism evidence="2 3">
    <name type="scientific">Sediminibacillus halophilus</name>
    <dbReference type="NCBI Taxonomy" id="482461"/>
    <lineage>
        <taxon>Bacteria</taxon>
        <taxon>Bacillati</taxon>
        <taxon>Bacillota</taxon>
        <taxon>Bacilli</taxon>
        <taxon>Bacillales</taxon>
        <taxon>Bacillaceae</taxon>
        <taxon>Sediminibacillus</taxon>
    </lineage>
</organism>
<dbReference type="AlphaFoldDB" id="A0A1G9X209"/>
<dbReference type="OrthoDB" id="5431160at2"/>
<name>A0A1G9X209_9BACI</name>
<proteinExistence type="predicted"/>
<sequence>MEQNQIRDKVASILDSNLIGTMATVKKDKPFSRYMTFFNEEFTLYTATDKDTHKVEDIDKNNNVHILLGYKGEGLEDAYLEIEGTAAIKESSDIKKKLWNNKLEAWFKGPDDPDYIVLEIKPTEIRLMNTKEGSPQVLGL</sequence>
<feature type="domain" description="Pyridoxamine 5'-phosphate oxidase N-terminal" evidence="1">
    <location>
        <begin position="7"/>
        <end position="128"/>
    </location>
</feature>
<evidence type="ECO:0000313" key="3">
    <source>
        <dbReference type="Proteomes" id="UP000182347"/>
    </source>
</evidence>
<evidence type="ECO:0000259" key="1">
    <source>
        <dbReference type="Pfam" id="PF01243"/>
    </source>
</evidence>
<dbReference type="InterPro" id="IPR052917">
    <property type="entry name" value="Stress-Dev_Protein"/>
</dbReference>